<feature type="domain" description="AMP-binding enzyme C-terminal" evidence="6">
    <location>
        <begin position="382"/>
        <end position="443"/>
    </location>
</feature>
<dbReference type="InterPro" id="IPR010192">
    <property type="entry name" value="MenE"/>
</dbReference>
<dbReference type="EC" id="6.2.1.26" evidence="7"/>
<dbReference type="SUPFAM" id="SSF56801">
    <property type="entry name" value="Acetyl-CoA synthetase-like"/>
    <property type="match status" value="1"/>
</dbReference>
<dbReference type="Pfam" id="PF13193">
    <property type="entry name" value="AMP-binding_C"/>
    <property type="match status" value="1"/>
</dbReference>
<dbReference type="Proteomes" id="UP000308167">
    <property type="component" value="Unassembled WGS sequence"/>
</dbReference>
<evidence type="ECO:0000256" key="3">
    <source>
        <dbReference type="ARBA" id="ARBA00022741"/>
    </source>
</evidence>
<evidence type="ECO:0000256" key="1">
    <source>
        <dbReference type="ARBA" id="ARBA00022428"/>
    </source>
</evidence>
<dbReference type="RefSeq" id="WP_135709436.1">
    <property type="nucleotide sequence ID" value="NZ_CABFKI010000003.1"/>
</dbReference>
<proteinExistence type="predicted"/>
<feature type="domain" description="AMP-dependent synthetase/ligase" evidence="5">
    <location>
        <begin position="5"/>
        <end position="333"/>
    </location>
</feature>
<dbReference type="Gene3D" id="3.40.50.12780">
    <property type="entry name" value="N-terminal domain of ligase-like"/>
    <property type="match status" value="1"/>
</dbReference>
<keyword evidence="4" id="KW-0067">ATP-binding</keyword>
<keyword evidence="1" id="KW-0474">Menaquinone biosynthesis</keyword>
<dbReference type="GO" id="GO:0008756">
    <property type="term" value="F:o-succinylbenzoate-CoA ligase activity"/>
    <property type="evidence" value="ECO:0007669"/>
    <property type="project" value="UniProtKB-EC"/>
</dbReference>
<dbReference type="InterPro" id="IPR045851">
    <property type="entry name" value="AMP-bd_C_sf"/>
</dbReference>
<evidence type="ECO:0000259" key="6">
    <source>
        <dbReference type="Pfam" id="PF13193"/>
    </source>
</evidence>
<dbReference type="NCBIfam" id="NF006539">
    <property type="entry name" value="PRK09029.1"/>
    <property type="match status" value="1"/>
</dbReference>
<gene>
    <name evidence="7" type="primary">menE</name>
    <name evidence="7" type="ORF">SAMEA1410922_00582</name>
</gene>
<name>A0ABY6TJQ8_9PAST</name>
<dbReference type="PANTHER" id="PTHR43767:SF1">
    <property type="entry name" value="NONRIBOSOMAL PEPTIDE SYNTHASE PES1 (EUROFUNG)-RELATED"/>
    <property type="match status" value="1"/>
</dbReference>
<dbReference type="InterPro" id="IPR025110">
    <property type="entry name" value="AMP-bd_C"/>
</dbReference>
<sequence length="473" mass="52991">MFIWQQHAKTKPNDIALRDFSQGAVFTWTELNRLIITYAQQLRENQVGLTSIIALQGRNSLDYLAFYLAALSLGMRVLGLNPAFSREKSTALCQANQVELLIDLSHEQPEFVPFFSGERISIPMMTFESGAKSDDIELNPVNIALEYARTFTLTSGSTGLPKSVIHEISAHLDNAQGVCELMDFTAQHSWLLSLPLYHVSGQGIVWRWLLQGAELHLGGQQFYEDCLLSSHLSLVPTQAWRLLEFIHHSNLSAVGIQSILLGGAAISTELTQKLTALGIKVYVGYGMTEMASTVFAKQCDGKLGVGKPLSGREFMIVDGEIWLRGAGMGRGYFIDGERALFVNEQGWFQTKDLANWDGENLVICGRKDNMFISGGENIQPEEIENILLQHYSVNQVYVVPKDDPEFGQRPVAFVEFLADFSESAVENLRIWLSDKIEKFKQPVAYFPLHPQERGQIKISRAELMQQVKQNIGQ</sequence>
<dbReference type="CDD" id="cd17630">
    <property type="entry name" value="OSB_MenE-like"/>
    <property type="match status" value="1"/>
</dbReference>
<dbReference type="GeneID" id="86154989"/>
<dbReference type="Gene3D" id="3.30.300.30">
    <property type="match status" value="1"/>
</dbReference>
<dbReference type="NCBIfam" id="TIGR01923">
    <property type="entry name" value="menE"/>
    <property type="match status" value="1"/>
</dbReference>
<dbReference type="InterPro" id="IPR050237">
    <property type="entry name" value="ATP-dep_AMP-bd_enzyme"/>
</dbReference>
<dbReference type="EMBL" id="CABFKI010000003">
    <property type="protein sequence ID" value="VTU06838.1"/>
    <property type="molecule type" value="Genomic_DNA"/>
</dbReference>
<evidence type="ECO:0000256" key="2">
    <source>
        <dbReference type="ARBA" id="ARBA00022598"/>
    </source>
</evidence>
<evidence type="ECO:0000259" key="5">
    <source>
        <dbReference type="Pfam" id="PF00501"/>
    </source>
</evidence>
<evidence type="ECO:0000256" key="4">
    <source>
        <dbReference type="ARBA" id="ARBA00022840"/>
    </source>
</evidence>
<organism evidence="7 8">
    <name type="scientific">Actinobacillus porcinus</name>
    <dbReference type="NCBI Taxonomy" id="51048"/>
    <lineage>
        <taxon>Bacteria</taxon>
        <taxon>Pseudomonadati</taxon>
        <taxon>Pseudomonadota</taxon>
        <taxon>Gammaproteobacteria</taxon>
        <taxon>Pasteurellales</taxon>
        <taxon>Pasteurellaceae</taxon>
        <taxon>Actinobacillus</taxon>
    </lineage>
</organism>
<dbReference type="InterPro" id="IPR000873">
    <property type="entry name" value="AMP-dep_synth/lig_dom"/>
</dbReference>
<reference evidence="7 8" key="1">
    <citation type="submission" date="2019-05" db="EMBL/GenBank/DDBJ databases">
        <authorList>
            <consortium name="Pathogen Informatics"/>
        </authorList>
    </citation>
    <scope>NUCLEOTIDE SEQUENCE [LARGE SCALE GENOMIC DNA]</scope>
    <source>
        <strain evidence="7 8">NM319</strain>
    </source>
</reference>
<keyword evidence="2 7" id="KW-0436">Ligase</keyword>
<dbReference type="InterPro" id="IPR042099">
    <property type="entry name" value="ANL_N_sf"/>
</dbReference>
<evidence type="ECO:0000313" key="8">
    <source>
        <dbReference type="Proteomes" id="UP000308167"/>
    </source>
</evidence>
<accession>A0ABY6TJQ8</accession>
<dbReference type="PANTHER" id="PTHR43767">
    <property type="entry name" value="LONG-CHAIN-FATTY-ACID--COA LIGASE"/>
    <property type="match status" value="1"/>
</dbReference>
<keyword evidence="3" id="KW-0547">Nucleotide-binding</keyword>
<evidence type="ECO:0000313" key="7">
    <source>
        <dbReference type="EMBL" id="VTU06838.1"/>
    </source>
</evidence>
<dbReference type="Pfam" id="PF00501">
    <property type="entry name" value="AMP-binding"/>
    <property type="match status" value="1"/>
</dbReference>
<keyword evidence="8" id="KW-1185">Reference proteome</keyword>
<protein>
    <submittedName>
        <fullName evidence="7">O-succinylbenzoic acid--CoA ligase</fullName>
        <ecNumber evidence="7">6.2.1.26</ecNumber>
    </submittedName>
</protein>
<comment type="caution">
    <text evidence="7">The sequence shown here is derived from an EMBL/GenBank/DDBJ whole genome shotgun (WGS) entry which is preliminary data.</text>
</comment>